<dbReference type="RefSeq" id="WP_060671227.1">
    <property type="nucleotide sequence ID" value="NZ_LIXZ01000002.1"/>
</dbReference>
<name>A0A0P6W7L0_9BACI</name>
<comment type="caution">
    <text evidence="3">The sequence shown here is derived from an EMBL/GenBank/DDBJ whole genome shotgun (WGS) entry which is preliminary data.</text>
</comment>
<dbReference type="PATRIC" id="fig|218284.4.peg.947"/>
<gene>
    <name evidence="3" type="ORF">AM506_04500</name>
</gene>
<dbReference type="InterPro" id="IPR036526">
    <property type="entry name" value="C-N_Hydrolase_sf"/>
</dbReference>
<evidence type="ECO:0000259" key="2">
    <source>
        <dbReference type="PROSITE" id="PS50263"/>
    </source>
</evidence>
<organism evidence="3 4">
    <name type="scientific">Rossellomorea vietnamensis</name>
    <dbReference type="NCBI Taxonomy" id="218284"/>
    <lineage>
        <taxon>Bacteria</taxon>
        <taxon>Bacillati</taxon>
        <taxon>Bacillota</taxon>
        <taxon>Bacilli</taxon>
        <taxon>Bacillales</taxon>
        <taxon>Bacillaceae</taxon>
        <taxon>Rossellomorea</taxon>
    </lineage>
</organism>
<evidence type="ECO:0000313" key="3">
    <source>
        <dbReference type="EMBL" id="KPL60990.1"/>
    </source>
</evidence>
<dbReference type="AlphaFoldDB" id="A0A0P6W7L0"/>
<dbReference type="InterPro" id="IPR050345">
    <property type="entry name" value="Aliph_Amidase/BUP"/>
</dbReference>
<feature type="domain" description="CN hydrolase" evidence="2">
    <location>
        <begin position="3"/>
        <end position="236"/>
    </location>
</feature>
<reference evidence="3 4" key="1">
    <citation type="submission" date="2015-08" db="EMBL/GenBank/DDBJ databases">
        <title>Draft Genome Sequence of Bacillus vietnamensis UCD-SED5.</title>
        <authorList>
            <person name="Lee R.D."/>
            <person name="Jospin G."/>
            <person name="Lang J.M."/>
            <person name="Coil D.A."/>
            <person name="Eisen J.A."/>
        </authorList>
    </citation>
    <scope>NUCLEOTIDE SEQUENCE [LARGE SCALE GENOMIC DNA]</scope>
    <source>
        <strain evidence="3 4">UCD-SED5</strain>
    </source>
</reference>
<dbReference type="PROSITE" id="PS50263">
    <property type="entry name" value="CN_HYDROLASE"/>
    <property type="match status" value="1"/>
</dbReference>
<proteinExistence type="predicted"/>
<evidence type="ECO:0000313" key="4">
    <source>
        <dbReference type="Proteomes" id="UP000050398"/>
    </source>
</evidence>
<dbReference type="EMBL" id="LIXZ01000002">
    <property type="protein sequence ID" value="KPL60990.1"/>
    <property type="molecule type" value="Genomic_DNA"/>
</dbReference>
<evidence type="ECO:0000256" key="1">
    <source>
        <dbReference type="ARBA" id="ARBA00022801"/>
    </source>
</evidence>
<dbReference type="InterPro" id="IPR003010">
    <property type="entry name" value="C-N_Hydrolase"/>
</dbReference>
<dbReference type="Pfam" id="PF00795">
    <property type="entry name" value="CN_hydrolase"/>
    <property type="match status" value="1"/>
</dbReference>
<accession>A0A0P6W7L0</accession>
<dbReference type="GO" id="GO:0016811">
    <property type="term" value="F:hydrolase activity, acting on carbon-nitrogen (but not peptide) bonds, in linear amides"/>
    <property type="evidence" value="ECO:0007669"/>
    <property type="project" value="TreeGrafter"/>
</dbReference>
<protein>
    <recommendedName>
        <fullName evidence="2">CN hydrolase domain-containing protein</fullName>
    </recommendedName>
</protein>
<dbReference type="Proteomes" id="UP000050398">
    <property type="component" value="Unassembled WGS sequence"/>
</dbReference>
<dbReference type="PANTHER" id="PTHR43674">
    <property type="entry name" value="NITRILASE C965.09-RELATED"/>
    <property type="match status" value="1"/>
</dbReference>
<dbReference type="SUPFAM" id="SSF56317">
    <property type="entry name" value="Carbon-nitrogen hydrolase"/>
    <property type="match status" value="1"/>
</dbReference>
<dbReference type="CDD" id="cd07197">
    <property type="entry name" value="nitrilase"/>
    <property type="match status" value="1"/>
</dbReference>
<keyword evidence="1" id="KW-0378">Hydrolase</keyword>
<dbReference type="Gene3D" id="3.60.110.10">
    <property type="entry name" value="Carbon-nitrogen hydrolase"/>
    <property type="match status" value="1"/>
</dbReference>
<dbReference type="PANTHER" id="PTHR43674:SF16">
    <property type="entry name" value="CARBON-NITROGEN FAMILY, PUTATIVE (AFU_ORTHOLOGUE AFUA_5G02350)-RELATED"/>
    <property type="match status" value="1"/>
</dbReference>
<dbReference type="OrthoDB" id="9811121at2"/>
<sequence>MDVNIVLAQFEPSFRVFENLNKMINFIAQSSSGDIVVFPEGCLSGYSDNLEFLHKVNMKDLEKAIAELRMISKEKEVHIVFGSCIVEDNNWYNAGFYLSPKGNKHIYKKVNLAFHERETFKAGDELSHFYIDLNGEKIKCAIQLCREIRFPEQWKLLSLQGTEIIFYLTNTLGAEKRQVWDAHLISRAAENQRYVISSNITSDVQGCSSMIVSPNGSIIKTIPSNIEAIERIQLNLEENSDWYLNQSRSDLVKIAKI</sequence>